<accession>A0A5J4UXV6</accession>
<evidence type="ECO:0000256" key="1">
    <source>
        <dbReference type="SAM" id="MobiDB-lite"/>
    </source>
</evidence>
<dbReference type="AlphaFoldDB" id="A0A5J4UXV6"/>
<feature type="compositionally biased region" description="Polar residues" evidence="1">
    <location>
        <begin position="305"/>
        <end position="320"/>
    </location>
</feature>
<feature type="region of interest" description="Disordered" evidence="1">
    <location>
        <begin position="238"/>
        <end position="337"/>
    </location>
</feature>
<evidence type="ECO:0000313" key="3">
    <source>
        <dbReference type="Proteomes" id="UP000324800"/>
    </source>
</evidence>
<feature type="compositionally biased region" description="Low complexity" evidence="1">
    <location>
        <begin position="72"/>
        <end position="85"/>
    </location>
</feature>
<sequence length="337" mass="38112">MVPIKSQTPQIDEDIPAHIFRSLSQPRLSTSPFSNDMKLSIKPKATAQTQRNKKPKKVSPKQKSKISRETISQPSLSSSYNSQQSFNTSISAPMTQQQILNQKEQKDKIKSILKKKKKLQLNDQTLLHTPEQTEKAKQSEQNKNEIQNESKTNKTAEQLSVHDSLVLKQGSQLTKSPYYPLNNIQYITKQRIPLRKLPLSPVRKSTNSISNATTLQEHQSPVTVVSYDIQTTNKSAFKQISSSKSMTQQPKSKDKEIQFNKEDQNQVDDDNYDDERKSPNQQRNKTNQNPQSPNLTVNNPPPTASPENQTSSSDPPQLYSSFLPAASTAQNIQQRKS</sequence>
<gene>
    <name evidence="2" type="ORF">EZS28_029143</name>
</gene>
<dbReference type="Proteomes" id="UP000324800">
    <property type="component" value="Unassembled WGS sequence"/>
</dbReference>
<feature type="compositionally biased region" description="Basic and acidic residues" evidence="1">
    <location>
        <begin position="251"/>
        <end position="264"/>
    </location>
</feature>
<feature type="compositionally biased region" description="Polar residues" evidence="1">
    <location>
        <begin position="279"/>
        <end position="298"/>
    </location>
</feature>
<feature type="compositionally biased region" description="Basic and acidic residues" evidence="1">
    <location>
        <begin position="131"/>
        <end position="154"/>
    </location>
</feature>
<feature type="compositionally biased region" description="Polar residues" evidence="1">
    <location>
        <begin position="22"/>
        <end position="34"/>
    </location>
</feature>
<feature type="compositionally biased region" description="Polar residues" evidence="1">
    <location>
        <begin position="327"/>
        <end position="337"/>
    </location>
</feature>
<protein>
    <submittedName>
        <fullName evidence="2">Uncharacterized protein</fullName>
    </submittedName>
</protein>
<feature type="compositionally biased region" description="Polar residues" evidence="1">
    <location>
        <begin position="238"/>
        <end position="250"/>
    </location>
</feature>
<name>A0A5J4UXV6_9EUKA</name>
<comment type="caution">
    <text evidence="2">The sequence shown here is derived from an EMBL/GenBank/DDBJ whole genome shotgun (WGS) entry which is preliminary data.</text>
</comment>
<reference evidence="2 3" key="1">
    <citation type="submission" date="2019-03" db="EMBL/GenBank/DDBJ databases">
        <title>Single cell metagenomics reveals metabolic interactions within the superorganism composed of flagellate Streblomastix strix and complex community of Bacteroidetes bacteria on its surface.</title>
        <authorList>
            <person name="Treitli S.C."/>
            <person name="Kolisko M."/>
            <person name="Husnik F."/>
            <person name="Keeling P."/>
            <person name="Hampl V."/>
        </authorList>
    </citation>
    <scope>NUCLEOTIDE SEQUENCE [LARGE SCALE GENOMIC DNA]</scope>
    <source>
        <strain evidence="2">ST1C</strain>
    </source>
</reference>
<organism evidence="2 3">
    <name type="scientific">Streblomastix strix</name>
    <dbReference type="NCBI Taxonomy" id="222440"/>
    <lineage>
        <taxon>Eukaryota</taxon>
        <taxon>Metamonada</taxon>
        <taxon>Preaxostyla</taxon>
        <taxon>Oxymonadida</taxon>
        <taxon>Streblomastigidae</taxon>
        <taxon>Streblomastix</taxon>
    </lineage>
</organism>
<feature type="region of interest" description="Disordered" evidence="1">
    <location>
        <begin position="121"/>
        <end position="157"/>
    </location>
</feature>
<feature type="compositionally biased region" description="Basic residues" evidence="1">
    <location>
        <begin position="51"/>
        <end position="65"/>
    </location>
</feature>
<proteinExistence type="predicted"/>
<dbReference type="EMBL" id="SNRW01011313">
    <property type="protein sequence ID" value="KAA6375329.1"/>
    <property type="molecule type" value="Genomic_DNA"/>
</dbReference>
<evidence type="ECO:0000313" key="2">
    <source>
        <dbReference type="EMBL" id="KAA6375329.1"/>
    </source>
</evidence>
<feature type="region of interest" description="Disordered" evidence="1">
    <location>
        <begin position="22"/>
        <end position="85"/>
    </location>
</feature>